<sequence>MGDPSPVGQAVRRSSADLRSSGHPLQETTEGETREATAKQRSPTSRPTASFTGRGRNTSSIKWAGEQGCAARVRKARVKRSAASSGRSDPGTRGKFLSPAARDRHVYSNLSFSLGNQTESLISGGTATVVKSMHPADVAYPAYQKYVTDLYSHFGTLVVGRLSESSDHRPERNTRVAFSQDVPSVALNKVHCTQTPMSSGAHPTRSPSPANETKHCGQSGTEQRQTKQNGAVGCAVRSASYVRGRRSSRRNSVKLCSVKTFLDLSTYSVGRVQIGKKAPEPGPLLLLFLFYSRLHEHLVNDSWRSSNRISSFFSSPYSLTEGKITIRDAKKMAFDLLLHKPPFALSIRHVEEVWASVAPRQAHLNHDPFLAALNLAEFIAFFAGLGVLAVTRASIPGVASYFGKLRHFMRRFSSAREVKNLLLNAYRDTHIPALAKYPLNTKTELPTRDLLLALPQGDVRAIPSLTPDPAAYGWLLEKFVFARAKPVWHSFQGAFLDMGIQRHIPSSEQHDVTQRPYHLALVDTVAASKKHRFGVQIRNLSHSPVTVQLFLRNLDPVETTIKPKTVIVPGQKVMVTVTVNCSHSPGERFGLLVLRLMAGKELEQVVKIPVYVNIADETILNSGDTTPLPLHSASDAVSALGAQRHVAFTSLTGVKTLLSRPWRDLNSIAASAPAGNSPWGKGTEKGDSVQPAEASRAAAQEERDARGRPRSALGGSPVGESDTSAIAGTYKRRDASTSPSSNSDVSDTSDGTEQAPLKSRRSIRELTTRQCLTVQREQYLQQLRNVLPAAVIQKQMTLALPSGCAKDAPYMFQKTQPRRESATQKKVTLASLQHETARTHDCKWRHKHHCSRGLKCVRSHSGDSRTTEKAPCALPSAKRSAAQPIRKSQPLHSLPSSRDHEANHRPPHLQQQQRKVPLPVPHKKKSSFLSPQSVDSPRSSSTESSGCERAIHGDRCGIPSVQSDFEVFRGSVQTKKRWYSATHAFDERNDSVLSTATDSFRLDGKPQSVEGVSRLSAGRGCTSLRGKSVGCSGGRDETVQRSSCIQESPRNDGSRRFTLTPHSKSRQYQGATLLLHTLQGTDTLPASTSSSNAASARRVKKATAVRCSNISGESFSRTVFAAAEKRLEELRMQGSIYAPTG</sequence>
<feature type="compositionally biased region" description="Polar residues" evidence="1">
    <location>
        <begin position="205"/>
        <end position="229"/>
    </location>
</feature>
<accession>A0A0F7V3C7</accession>
<proteinExistence type="predicted"/>
<feature type="compositionally biased region" description="Polar residues" evidence="1">
    <location>
        <begin position="39"/>
        <end position="61"/>
    </location>
</feature>
<feature type="region of interest" description="Disordered" evidence="1">
    <location>
        <begin position="1"/>
        <end position="100"/>
    </location>
</feature>
<gene>
    <name evidence="2" type="ORF">BN1205_078330</name>
</gene>
<dbReference type="AlphaFoldDB" id="A0A0F7V3C7"/>
<feature type="region of interest" description="Disordered" evidence="1">
    <location>
        <begin position="856"/>
        <end position="951"/>
    </location>
</feature>
<evidence type="ECO:0000313" key="2">
    <source>
        <dbReference type="EMBL" id="CEL74630.1"/>
    </source>
</evidence>
<dbReference type="EMBL" id="LN714497">
    <property type="protein sequence ID" value="CEL74630.1"/>
    <property type="molecule type" value="Genomic_DNA"/>
</dbReference>
<reference evidence="2" key="1">
    <citation type="journal article" date="2015" name="PLoS ONE">
        <title>Comprehensive Evaluation of Toxoplasma gondii VEG and Neospora caninum LIV Genomes with Tachyzoite Stage Transcriptome and Proteome Defines Novel Transcript Features.</title>
        <authorList>
            <person name="Ramaprasad A."/>
            <person name="Mourier T."/>
            <person name="Naeem R."/>
            <person name="Malas T.B."/>
            <person name="Moussa E."/>
            <person name="Panigrahi A."/>
            <person name="Vermont S.J."/>
            <person name="Otto T.D."/>
            <person name="Wastling J."/>
            <person name="Pain A."/>
        </authorList>
    </citation>
    <scope>NUCLEOTIDE SEQUENCE</scope>
    <source>
        <strain evidence="2">VEG</strain>
    </source>
</reference>
<evidence type="ECO:0000256" key="1">
    <source>
        <dbReference type="SAM" id="MobiDB-lite"/>
    </source>
</evidence>
<feature type="compositionally biased region" description="Low complexity" evidence="1">
    <location>
        <begin position="930"/>
        <end position="941"/>
    </location>
</feature>
<feature type="compositionally biased region" description="Low complexity" evidence="1">
    <location>
        <begin position="736"/>
        <end position="752"/>
    </location>
</feature>
<name>A0A0F7V3C7_TOXGV</name>
<protein>
    <submittedName>
        <fullName evidence="2">Uncharacterized protein</fullName>
    </submittedName>
</protein>
<feature type="region of interest" description="Disordered" evidence="1">
    <location>
        <begin position="669"/>
        <end position="762"/>
    </location>
</feature>
<feature type="region of interest" description="Disordered" evidence="1">
    <location>
        <begin position="194"/>
        <end position="231"/>
    </location>
</feature>
<organism evidence="2">
    <name type="scientific">Toxoplasma gondii (strain ATCC 50861 / VEG)</name>
    <dbReference type="NCBI Taxonomy" id="432359"/>
    <lineage>
        <taxon>Eukaryota</taxon>
        <taxon>Sar</taxon>
        <taxon>Alveolata</taxon>
        <taxon>Apicomplexa</taxon>
        <taxon>Conoidasida</taxon>
        <taxon>Coccidia</taxon>
        <taxon>Eucoccidiorida</taxon>
        <taxon>Eimeriorina</taxon>
        <taxon>Sarcocystidae</taxon>
        <taxon>Toxoplasma</taxon>
    </lineage>
</organism>